<dbReference type="Gene3D" id="1.10.260.40">
    <property type="entry name" value="lambda repressor-like DNA-binding domains"/>
    <property type="match status" value="1"/>
</dbReference>
<dbReference type="CDD" id="cd00093">
    <property type="entry name" value="HTH_XRE"/>
    <property type="match status" value="1"/>
</dbReference>
<dbReference type="SMART" id="SM00530">
    <property type="entry name" value="HTH_XRE"/>
    <property type="match status" value="1"/>
</dbReference>
<protein>
    <submittedName>
        <fullName evidence="3">Helix-turn-helix domain-containing protein</fullName>
    </submittedName>
</protein>
<name>A0A6I2UMG3_9FIRM</name>
<accession>A0A6I2UMG3</accession>
<comment type="caution">
    <text evidence="3">The sequence shown here is derived from an EMBL/GenBank/DDBJ whole genome shotgun (WGS) entry which is preliminary data.</text>
</comment>
<keyword evidence="4" id="KW-1185">Reference proteome</keyword>
<evidence type="ECO:0000313" key="3">
    <source>
        <dbReference type="EMBL" id="MSU09946.1"/>
    </source>
</evidence>
<proteinExistence type="predicted"/>
<feature type="compositionally biased region" description="Acidic residues" evidence="1">
    <location>
        <begin position="98"/>
        <end position="108"/>
    </location>
</feature>
<evidence type="ECO:0000313" key="4">
    <source>
        <dbReference type="Proteomes" id="UP000433181"/>
    </source>
</evidence>
<dbReference type="EMBL" id="VUNR01000042">
    <property type="protein sequence ID" value="MSU09946.1"/>
    <property type="molecule type" value="Genomic_DNA"/>
</dbReference>
<sequence>MTRFRDLRIKSGLTQTEFRHLYNEKYARSYTAAAISQIEHGRRMPELGALLDFADFYGVSLDYLLERDRDLRESCMSSKLKDFVEQLSAGKEDRQDDSGEAANEDEASQESKENIEILRGLLQQSVLLAQRVEKEAKHS</sequence>
<dbReference type="PROSITE" id="PS50943">
    <property type="entry name" value="HTH_CROC1"/>
    <property type="match status" value="1"/>
</dbReference>
<dbReference type="InterPro" id="IPR001387">
    <property type="entry name" value="Cro/C1-type_HTH"/>
</dbReference>
<evidence type="ECO:0000256" key="1">
    <source>
        <dbReference type="SAM" id="MobiDB-lite"/>
    </source>
</evidence>
<feature type="region of interest" description="Disordered" evidence="1">
    <location>
        <begin position="87"/>
        <end position="114"/>
    </location>
</feature>
<dbReference type="Pfam" id="PF13560">
    <property type="entry name" value="HTH_31"/>
    <property type="match status" value="1"/>
</dbReference>
<dbReference type="InterPro" id="IPR010982">
    <property type="entry name" value="Lambda_DNA-bd_dom_sf"/>
</dbReference>
<dbReference type="GO" id="GO:0003677">
    <property type="term" value="F:DNA binding"/>
    <property type="evidence" value="ECO:0007669"/>
    <property type="project" value="InterPro"/>
</dbReference>
<dbReference type="AlphaFoldDB" id="A0A6I2UMG3"/>
<dbReference type="Proteomes" id="UP000433181">
    <property type="component" value="Unassembled WGS sequence"/>
</dbReference>
<evidence type="ECO:0000259" key="2">
    <source>
        <dbReference type="PROSITE" id="PS50943"/>
    </source>
</evidence>
<dbReference type="SUPFAM" id="SSF47413">
    <property type="entry name" value="lambda repressor-like DNA-binding domains"/>
    <property type="match status" value="1"/>
</dbReference>
<organism evidence="3 4">
    <name type="scientific">Anaerovibrio slackiae</name>
    <dbReference type="NCBI Taxonomy" id="2652309"/>
    <lineage>
        <taxon>Bacteria</taxon>
        <taxon>Bacillati</taxon>
        <taxon>Bacillota</taxon>
        <taxon>Negativicutes</taxon>
        <taxon>Selenomonadales</taxon>
        <taxon>Selenomonadaceae</taxon>
        <taxon>Anaerovibrio</taxon>
    </lineage>
</organism>
<gene>
    <name evidence="3" type="ORF">FYJ84_13320</name>
</gene>
<dbReference type="GeneID" id="96779908"/>
<dbReference type="RefSeq" id="WP_154408109.1">
    <property type="nucleotide sequence ID" value="NZ_VUNR01000042.1"/>
</dbReference>
<reference evidence="3 4" key="1">
    <citation type="submission" date="2019-08" db="EMBL/GenBank/DDBJ databases">
        <title>In-depth cultivation of the pig gut microbiome towards novel bacterial diversity and tailored functional studies.</title>
        <authorList>
            <person name="Wylensek D."/>
            <person name="Hitch T.C.A."/>
            <person name="Clavel T."/>
        </authorList>
    </citation>
    <scope>NUCLEOTIDE SEQUENCE [LARGE SCALE GENOMIC DNA]</scope>
    <source>
        <strain evidence="3 4">WCA-693-APC-5D-A</strain>
    </source>
</reference>
<feature type="domain" description="HTH cro/C1-type" evidence="2">
    <location>
        <begin position="31"/>
        <end position="64"/>
    </location>
</feature>
<feature type="compositionally biased region" description="Basic and acidic residues" evidence="1">
    <location>
        <begin position="87"/>
        <end position="97"/>
    </location>
</feature>